<keyword evidence="1" id="KW-0489">Methyltransferase</keyword>
<dbReference type="Pfam" id="PF08241">
    <property type="entry name" value="Methyltransf_11"/>
    <property type="match status" value="1"/>
</dbReference>
<dbReference type="Gene3D" id="3.40.50.150">
    <property type="entry name" value="Vaccinia Virus protein VP39"/>
    <property type="match status" value="1"/>
</dbReference>
<organism evidence="5 6">
    <name type="scientific">Brassica oleracea var. oleracea</name>
    <dbReference type="NCBI Taxonomy" id="109376"/>
    <lineage>
        <taxon>Eukaryota</taxon>
        <taxon>Viridiplantae</taxon>
        <taxon>Streptophyta</taxon>
        <taxon>Embryophyta</taxon>
        <taxon>Tracheophyta</taxon>
        <taxon>Spermatophyta</taxon>
        <taxon>Magnoliopsida</taxon>
        <taxon>eudicotyledons</taxon>
        <taxon>Gunneridae</taxon>
        <taxon>Pentapetalae</taxon>
        <taxon>rosids</taxon>
        <taxon>malvids</taxon>
        <taxon>Brassicales</taxon>
        <taxon>Brassicaceae</taxon>
        <taxon>Brassiceae</taxon>
        <taxon>Brassica</taxon>
    </lineage>
</organism>
<dbReference type="SUPFAM" id="SSF53335">
    <property type="entry name" value="S-adenosyl-L-methionine-dependent methyltransferases"/>
    <property type="match status" value="1"/>
</dbReference>
<dbReference type="InterPro" id="IPR013216">
    <property type="entry name" value="Methyltransf_11"/>
</dbReference>
<evidence type="ECO:0000256" key="1">
    <source>
        <dbReference type="ARBA" id="ARBA00022603"/>
    </source>
</evidence>
<keyword evidence="3" id="KW-0949">S-adenosyl-L-methionine</keyword>
<reference evidence="5" key="2">
    <citation type="submission" date="2015-03" db="UniProtKB">
        <authorList>
            <consortium name="EnsemblPlants"/>
        </authorList>
    </citation>
    <scope>IDENTIFICATION</scope>
</reference>
<evidence type="ECO:0000259" key="4">
    <source>
        <dbReference type="Pfam" id="PF08241"/>
    </source>
</evidence>
<reference evidence="5 6" key="1">
    <citation type="journal article" date="2014" name="Genome Biol.">
        <title>Transcriptome and methylome profiling reveals relics of genome dominance in the mesopolyploid Brassica oleracea.</title>
        <authorList>
            <person name="Parkin I.A."/>
            <person name="Koh C."/>
            <person name="Tang H."/>
            <person name="Robinson S.J."/>
            <person name="Kagale S."/>
            <person name="Clarke W.E."/>
            <person name="Town C.D."/>
            <person name="Nixon J."/>
            <person name="Krishnakumar V."/>
            <person name="Bidwell S.L."/>
            <person name="Denoeud F."/>
            <person name="Belcram H."/>
            <person name="Links M.G."/>
            <person name="Just J."/>
            <person name="Clarke C."/>
            <person name="Bender T."/>
            <person name="Huebert T."/>
            <person name="Mason A.S."/>
            <person name="Pires J.C."/>
            <person name="Barker G."/>
            <person name="Moore J."/>
            <person name="Walley P.G."/>
            <person name="Manoli S."/>
            <person name="Batley J."/>
            <person name="Edwards D."/>
            <person name="Nelson M.N."/>
            <person name="Wang X."/>
            <person name="Paterson A.H."/>
            <person name="King G."/>
            <person name="Bancroft I."/>
            <person name="Chalhoub B."/>
            <person name="Sharpe A.G."/>
        </authorList>
    </citation>
    <scope>NUCLEOTIDE SEQUENCE</scope>
    <source>
        <strain evidence="5 6">cv. TO1000</strain>
    </source>
</reference>
<dbReference type="PANTHER" id="PTHR43464:SF19">
    <property type="entry name" value="UBIQUINONE BIOSYNTHESIS O-METHYLTRANSFERASE, MITOCHONDRIAL"/>
    <property type="match status" value="1"/>
</dbReference>
<name>A0A0D3BTC6_BRAOL</name>
<dbReference type="AlphaFoldDB" id="A0A0D3BTC6"/>
<dbReference type="HOGENOM" id="CLU_2999253_0_0_1"/>
<evidence type="ECO:0000313" key="6">
    <source>
        <dbReference type="Proteomes" id="UP000032141"/>
    </source>
</evidence>
<dbReference type="Gramene" id="Bo4g053860.1">
    <property type="protein sequence ID" value="Bo4g053860.1"/>
    <property type="gene ID" value="Bo4g053860"/>
</dbReference>
<protein>
    <recommendedName>
        <fullName evidence="4">Methyltransferase type 11 domain-containing protein</fullName>
    </recommendedName>
</protein>
<dbReference type="GO" id="GO:0032259">
    <property type="term" value="P:methylation"/>
    <property type="evidence" value="ECO:0007669"/>
    <property type="project" value="UniProtKB-KW"/>
</dbReference>
<evidence type="ECO:0000313" key="5">
    <source>
        <dbReference type="EnsemblPlants" id="Bo4g053860.1"/>
    </source>
</evidence>
<dbReference type="PANTHER" id="PTHR43464">
    <property type="entry name" value="METHYLTRANSFERASE"/>
    <property type="match status" value="1"/>
</dbReference>
<accession>A0A0D3BTC6</accession>
<keyword evidence="6" id="KW-1185">Reference proteome</keyword>
<dbReference type="GO" id="GO:0005739">
    <property type="term" value="C:mitochondrion"/>
    <property type="evidence" value="ECO:0007669"/>
    <property type="project" value="TreeGrafter"/>
</dbReference>
<dbReference type="GO" id="GO:0010420">
    <property type="term" value="F:polyprenyldihydroxybenzoate methyltransferase activity"/>
    <property type="evidence" value="ECO:0007669"/>
    <property type="project" value="TreeGrafter"/>
</dbReference>
<proteinExistence type="predicted"/>
<feature type="domain" description="Methyltransferase type 11" evidence="4">
    <location>
        <begin position="15"/>
        <end position="53"/>
    </location>
</feature>
<dbReference type="EnsemblPlants" id="Bo4g053860.1">
    <property type="protein sequence ID" value="Bo4g053860.1"/>
    <property type="gene ID" value="Bo4g053860"/>
</dbReference>
<evidence type="ECO:0000256" key="3">
    <source>
        <dbReference type="ARBA" id="ARBA00022691"/>
    </source>
</evidence>
<sequence length="57" mass="5830">MDPSSARPFEGLRLIDVGCGGGLLSEPLARMGATVTGIDAVNKNVKIARLHAGAVLL</sequence>
<dbReference type="STRING" id="109376.A0A0D3BTC6"/>
<dbReference type="Proteomes" id="UP000032141">
    <property type="component" value="Chromosome C4"/>
</dbReference>
<evidence type="ECO:0000256" key="2">
    <source>
        <dbReference type="ARBA" id="ARBA00022679"/>
    </source>
</evidence>
<dbReference type="eggNOG" id="KOG1270">
    <property type="taxonomic scope" value="Eukaryota"/>
</dbReference>
<keyword evidence="2" id="KW-0808">Transferase</keyword>
<dbReference type="InterPro" id="IPR029063">
    <property type="entry name" value="SAM-dependent_MTases_sf"/>
</dbReference>